<evidence type="ECO:0000256" key="1">
    <source>
        <dbReference type="SAM" id="MobiDB-lite"/>
    </source>
</evidence>
<feature type="compositionally biased region" description="Basic and acidic residues" evidence="1">
    <location>
        <begin position="238"/>
        <end position="248"/>
    </location>
</feature>
<dbReference type="InterPro" id="IPR021711">
    <property type="entry name" value="DUF3295"/>
</dbReference>
<protein>
    <recommendedName>
        <fullName evidence="2">DUF3295 domain-containing protein</fullName>
    </recommendedName>
</protein>
<dbReference type="GeneID" id="80894856"/>
<dbReference type="KEGG" id="amus:LMH87_007697"/>
<keyword evidence="4" id="KW-1185">Reference proteome</keyword>
<feature type="compositionally biased region" description="Acidic residues" evidence="1">
    <location>
        <begin position="206"/>
        <end position="234"/>
    </location>
</feature>
<dbReference type="AlphaFoldDB" id="A0A9W8QKQ6"/>
<feature type="region of interest" description="Disordered" evidence="1">
    <location>
        <begin position="190"/>
        <end position="248"/>
    </location>
</feature>
<evidence type="ECO:0000313" key="4">
    <source>
        <dbReference type="Proteomes" id="UP001144673"/>
    </source>
</evidence>
<name>A0A9W8QKQ6_AKAMU</name>
<dbReference type="Pfam" id="PF11702">
    <property type="entry name" value="DUF3295"/>
    <property type="match status" value="1"/>
</dbReference>
<reference evidence="3" key="1">
    <citation type="journal article" date="2023" name="Access Microbiol">
        <title>De-novo genome assembly for Akanthomyces muscarius, a biocontrol agent of insect agricultural pests.</title>
        <authorList>
            <person name="Erdos Z."/>
            <person name="Studholme D.J."/>
            <person name="Raymond B."/>
            <person name="Sharma M."/>
        </authorList>
    </citation>
    <scope>NUCLEOTIDE SEQUENCE</scope>
    <source>
        <strain evidence="3">Ve6</strain>
    </source>
</reference>
<dbReference type="Proteomes" id="UP001144673">
    <property type="component" value="Unassembled WGS sequence"/>
</dbReference>
<feature type="compositionally biased region" description="Polar residues" evidence="1">
    <location>
        <begin position="190"/>
        <end position="205"/>
    </location>
</feature>
<accession>A0A9W8QKQ6</accession>
<sequence>MYIHQFMKMPPTCLVCLFDDSPYNMSPRPYRYRPDRRSFDDFTNMFVPIFKDTPPLFLSSILPSTPAMPNGIAAHSKPTTQIYALPPAEILGLESFRQASCIEATIPEPEAALAHQPVAQKKAPAKFALGGSCSSNEQDMTVKMSKSNLVPSPKEGIFQIAGSCRPASTKSDIQPAKPIISEKIKQVIASTSRNSQLKAESAINSDTDDDYVDESAIDDDDDDSDWEDSAEESGESSVDDKFFQRVES</sequence>
<gene>
    <name evidence="3" type="ORF">LMH87_007697</name>
</gene>
<organism evidence="3 4">
    <name type="scientific">Akanthomyces muscarius</name>
    <name type="common">Entomopathogenic fungus</name>
    <name type="synonym">Lecanicillium muscarium</name>
    <dbReference type="NCBI Taxonomy" id="2231603"/>
    <lineage>
        <taxon>Eukaryota</taxon>
        <taxon>Fungi</taxon>
        <taxon>Dikarya</taxon>
        <taxon>Ascomycota</taxon>
        <taxon>Pezizomycotina</taxon>
        <taxon>Sordariomycetes</taxon>
        <taxon>Hypocreomycetidae</taxon>
        <taxon>Hypocreales</taxon>
        <taxon>Cordycipitaceae</taxon>
        <taxon>Akanthomyces</taxon>
    </lineage>
</organism>
<dbReference type="RefSeq" id="XP_056058055.1">
    <property type="nucleotide sequence ID" value="XM_056199624.1"/>
</dbReference>
<evidence type="ECO:0000259" key="2">
    <source>
        <dbReference type="Pfam" id="PF11702"/>
    </source>
</evidence>
<comment type="caution">
    <text evidence="3">The sequence shown here is derived from an EMBL/GenBank/DDBJ whole genome shotgun (WGS) entry which is preliminary data.</text>
</comment>
<proteinExistence type="predicted"/>
<evidence type="ECO:0000313" key="3">
    <source>
        <dbReference type="EMBL" id="KAJ4161671.1"/>
    </source>
</evidence>
<feature type="domain" description="DUF3295" evidence="2">
    <location>
        <begin position="106"/>
        <end position="248"/>
    </location>
</feature>
<dbReference type="EMBL" id="JAJHUN010000002">
    <property type="protein sequence ID" value="KAJ4161671.1"/>
    <property type="molecule type" value="Genomic_DNA"/>
</dbReference>